<dbReference type="PANTHER" id="PTHR12403">
    <property type="entry name" value="TRAFFICKING PROTEIN PARTICLE COMPLEX SUBUNIT 2"/>
    <property type="match status" value="1"/>
</dbReference>
<accession>A0ABQ9XI92</accession>
<dbReference type="Gene3D" id="3.30.450.70">
    <property type="match status" value="1"/>
</dbReference>
<sequence length="141" mass="16502">MSRILCVSICSVNNEPLFLQNFDNTDLLQCHHLMYSSLDVVLELAKKADMIFQSRGRYLGEIFPFDDQKIYGYITPTNKKFLLMASKSIPEQQQLENFFKEFHRLYVNHISNPFIDCERKIDSPSFIEKVTALVSETNKRI</sequence>
<evidence type="ECO:0000313" key="2">
    <source>
        <dbReference type="Proteomes" id="UP001281761"/>
    </source>
</evidence>
<comment type="caution">
    <text evidence="1">The sequence shown here is derived from an EMBL/GenBank/DDBJ whole genome shotgun (WGS) entry which is preliminary data.</text>
</comment>
<dbReference type="EMBL" id="JARBJD010000123">
    <property type="protein sequence ID" value="KAK2951164.1"/>
    <property type="molecule type" value="Genomic_DNA"/>
</dbReference>
<dbReference type="InterPro" id="IPR006722">
    <property type="entry name" value="Sedlin"/>
</dbReference>
<keyword evidence="2" id="KW-1185">Reference proteome</keyword>
<dbReference type="InterPro" id="IPR011012">
    <property type="entry name" value="Longin-like_dom_sf"/>
</dbReference>
<dbReference type="Pfam" id="PF04628">
    <property type="entry name" value="Sedlin_N"/>
    <property type="match status" value="1"/>
</dbReference>
<organism evidence="1 2">
    <name type="scientific">Blattamonas nauphoetae</name>
    <dbReference type="NCBI Taxonomy" id="2049346"/>
    <lineage>
        <taxon>Eukaryota</taxon>
        <taxon>Metamonada</taxon>
        <taxon>Preaxostyla</taxon>
        <taxon>Oxymonadida</taxon>
        <taxon>Blattamonas</taxon>
    </lineage>
</organism>
<name>A0ABQ9XI92_9EUKA</name>
<protein>
    <submittedName>
        <fullName evidence="1">Trafficking protein particle complex subunit</fullName>
    </submittedName>
</protein>
<reference evidence="1 2" key="1">
    <citation type="journal article" date="2022" name="bioRxiv">
        <title>Genomics of Preaxostyla Flagellates Illuminates Evolutionary Transitions and the Path Towards Mitochondrial Loss.</title>
        <authorList>
            <person name="Novak L.V.F."/>
            <person name="Treitli S.C."/>
            <person name="Pyrih J."/>
            <person name="Halakuc P."/>
            <person name="Pipaliya S.V."/>
            <person name="Vacek V."/>
            <person name="Brzon O."/>
            <person name="Soukal P."/>
            <person name="Eme L."/>
            <person name="Dacks J.B."/>
            <person name="Karnkowska A."/>
            <person name="Elias M."/>
            <person name="Hampl V."/>
        </authorList>
    </citation>
    <scope>NUCLEOTIDE SEQUENCE [LARGE SCALE GENOMIC DNA]</scope>
    <source>
        <strain evidence="1">NAU3</strain>
        <tissue evidence="1">Gut</tissue>
    </source>
</reference>
<evidence type="ECO:0000313" key="1">
    <source>
        <dbReference type="EMBL" id="KAK2951164.1"/>
    </source>
</evidence>
<gene>
    <name evidence="1" type="ORF">BLNAU_13902</name>
</gene>
<dbReference type="Proteomes" id="UP001281761">
    <property type="component" value="Unassembled WGS sequence"/>
</dbReference>
<dbReference type="SUPFAM" id="SSF64356">
    <property type="entry name" value="SNARE-like"/>
    <property type="match status" value="1"/>
</dbReference>
<proteinExistence type="predicted"/>